<feature type="transmembrane region" description="Helical" evidence="6">
    <location>
        <begin position="347"/>
        <end position="369"/>
    </location>
</feature>
<evidence type="ECO:0000313" key="7">
    <source>
        <dbReference type="EMBL" id="KAL2289330.1"/>
    </source>
</evidence>
<organism evidence="7 8">
    <name type="scientific">Diaporthe vaccinii</name>
    <dbReference type="NCBI Taxonomy" id="105482"/>
    <lineage>
        <taxon>Eukaryota</taxon>
        <taxon>Fungi</taxon>
        <taxon>Dikarya</taxon>
        <taxon>Ascomycota</taxon>
        <taxon>Pezizomycotina</taxon>
        <taxon>Sordariomycetes</taxon>
        <taxon>Sordariomycetidae</taxon>
        <taxon>Diaporthales</taxon>
        <taxon>Diaporthaceae</taxon>
        <taxon>Diaporthe</taxon>
        <taxon>Diaporthe eres species complex</taxon>
    </lineage>
</organism>
<protein>
    <recommendedName>
        <fullName evidence="9">Major facilitator superfamily (MFS) profile domain-containing protein</fullName>
    </recommendedName>
</protein>
<evidence type="ECO:0000313" key="8">
    <source>
        <dbReference type="Proteomes" id="UP001600888"/>
    </source>
</evidence>
<evidence type="ECO:0000256" key="2">
    <source>
        <dbReference type="ARBA" id="ARBA00022692"/>
    </source>
</evidence>
<evidence type="ECO:0000256" key="1">
    <source>
        <dbReference type="ARBA" id="ARBA00004141"/>
    </source>
</evidence>
<feature type="transmembrane region" description="Helical" evidence="6">
    <location>
        <begin position="62"/>
        <end position="83"/>
    </location>
</feature>
<gene>
    <name evidence="7" type="ORF">FJTKL_02333</name>
</gene>
<accession>A0ABR4F471</accession>
<feature type="compositionally biased region" description="Basic and acidic residues" evidence="5">
    <location>
        <begin position="1"/>
        <end position="11"/>
    </location>
</feature>
<evidence type="ECO:0000256" key="6">
    <source>
        <dbReference type="SAM" id="Phobius"/>
    </source>
</evidence>
<dbReference type="Proteomes" id="UP001600888">
    <property type="component" value="Unassembled WGS sequence"/>
</dbReference>
<feature type="transmembrane region" description="Helical" evidence="6">
    <location>
        <begin position="280"/>
        <end position="299"/>
    </location>
</feature>
<comment type="subcellular location">
    <subcellularLocation>
        <location evidence="1">Membrane</location>
        <topology evidence="1">Multi-pass membrane protein</topology>
    </subcellularLocation>
</comment>
<keyword evidence="4 6" id="KW-0472">Membrane</keyword>
<keyword evidence="2 6" id="KW-0812">Transmembrane</keyword>
<dbReference type="Pfam" id="PF07690">
    <property type="entry name" value="MFS_1"/>
    <property type="match status" value="1"/>
</dbReference>
<dbReference type="Gene3D" id="1.20.1250.20">
    <property type="entry name" value="MFS general substrate transporter like domains"/>
    <property type="match status" value="1"/>
</dbReference>
<reference evidence="7 8" key="1">
    <citation type="submission" date="2024-03" db="EMBL/GenBank/DDBJ databases">
        <title>A high-quality draft genome sequence of Diaporthe vaccinii, a causative agent of upright dieback and viscid rot disease in cranberry plants.</title>
        <authorList>
            <person name="Sarrasin M."/>
            <person name="Lang B.F."/>
            <person name="Burger G."/>
        </authorList>
    </citation>
    <scope>NUCLEOTIDE SEQUENCE [LARGE SCALE GENOMIC DNA]</scope>
    <source>
        <strain evidence="7 8">IS7</strain>
    </source>
</reference>
<dbReference type="InterPro" id="IPR036259">
    <property type="entry name" value="MFS_trans_sf"/>
</dbReference>
<sequence>MDESKAVHVEEQAAPSRPPGSSADTGTASHHNTEPKNPDLKVSWNGPDDPENPMNWPTRRKWAATLLVSALTFISPVSSSMVAPALGPMADLFGITRSSVESQMMLSIFLLAYAIGPLLFGPLDCWEPEQRGKAIGTYSLAPLIGPVIGPLAGGFITENTTWRWAFWATSIAAGIIQVTLYFFLPESYTPVILQRRRNRLAKETGNQNLYTAYNHEQTATLIQAIGSAVVRPTRMLVTQPIMQLITLYIAYLFGLFYLIISTFPTVFGDVYHQSLGISGLNYISLGVGYIVGAQANAHVTDRLYKHLKAKRTDNKGLPEFRIPTMFVGSAIVPVGLFWYGWSVQARLHWIMPNAGIAVFSAGSIVCLQCMQAYIIDSYSRFAASAMAAAIVLRSLASFGFPLFAPYMYATLGYGWGNSLLGFVSIVVGIPAPYVFWVYGAKLRAISKYAAD</sequence>
<feature type="transmembrane region" description="Helical" evidence="6">
    <location>
        <begin position="415"/>
        <end position="438"/>
    </location>
</feature>
<comment type="caution">
    <text evidence="7">The sequence shown here is derived from an EMBL/GenBank/DDBJ whole genome shotgun (WGS) entry which is preliminary data.</text>
</comment>
<keyword evidence="3 6" id="KW-1133">Transmembrane helix</keyword>
<feature type="transmembrane region" description="Helical" evidence="6">
    <location>
        <begin position="135"/>
        <end position="156"/>
    </location>
</feature>
<evidence type="ECO:0000256" key="5">
    <source>
        <dbReference type="SAM" id="MobiDB-lite"/>
    </source>
</evidence>
<dbReference type="PANTHER" id="PTHR23502">
    <property type="entry name" value="MAJOR FACILITATOR SUPERFAMILY"/>
    <property type="match status" value="1"/>
</dbReference>
<name>A0ABR4F471_9PEZI</name>
<evidence type="ECO:0000256" key="4">
    <source>
        <dbReference type="ARBA" id="ARBA00023136"/>
    </source>
</evidence>
<feature type="transmembrane region" description="Helical" evidence="6">
    <location>
        <begin position="162"/>
        <end position="184"/>
    </location>
</feature>
<feature type="transmembrane region" description="Helical" evidence="6">
    <location>
        <begin position="320"/>
        <end position="341"/>
    </location>
</feature>
<feature type="transmembrane region" description="Helical" evidence="6">
    <location>
        <begin position="241"/>
        <end position="260"/>
    </location>
</feature>
<evidence type="ECO:0000256" key="3">
    <source>
        <dbReference type="ARBA" id="ARBA00022989"/>
    </source>
</evidence>
<feature type="transmembrane region" description="Helical" evidence="6">
    <location>
        <begin position="103"/>
        <end position="123"/>
    </location>
</feature>
<keyword evidence="8" id="KW-1185">Reference proteome</keyword>
<dbReference type="EMBL" id="JBAWTH010000013">
    <property type="protein sequence ID" value="KAL2289330.1"/>
    <property type="molecule type" value="Genomic_DNA"/>
</dbReference>
<feature type="region of interest" description="Disordered" evidence="5">
    <location>
        <begin position="1"/>
        <end position="56"/>
    </location>
</feature>
<dbReference type="SUPFAM" id="SSF103473">
    <property type="entry name" value="MFS general substrate transporter"/>
    <property type="match status" value="1"/>
</dbReference>
<dbReference type="Gene3D" id="1.20.1720.10">
    <property type="entry name" value="Multidrug resistance protein D"/>
    <property type="match status" value="1"/>
</dbReference>
<feature type="transmembrane region" description="Helical" evidence="6">
    <location>
        <begin position="381"/>
        <end position="403"/>
    </location>
</feature>
<dbReference type="InterPro" id="IPR011701">
    <property type="entry name" value="MFS"/>
</dbReference>
<proteinExistence type="predicted"/>
<dbReference type="PANTHER" id="PTHR23502:SF143">
    <property type="entry name" value="MULTIDRUG TRANSPORTER, PUTATIVE (AFU_ORTHOLOGUE AFUA_7G04900)-RELATED"/>
    <property type="match status" value="1"/>
</dbReference>
<evidence type="ECO:0008006" key="9">
    <source>
        <dbReference type="Google" id="ProtNLM"/>
    </source>
</evidence>